<evidence type="ECO:0000256" key="7">
    <source>
        <dbReference type="NCBIfam" id="TIGR01068"/>
    </source>
</evidence>
<evidence type="ECO:0000256" key="10">
    <source>
        <dbReference type="PIRSR" id="PIRSR000077-4"/>
    </source>
</evidence>
<keyword evidence="14" id="KW-1185">Reference proteome</keyword>
<dbReference type="PIRSF" id="PIRSF000077">
    <property type="entry name" value="Thioredoxin"/>
    <property type="match status" value="1"/>
</dbReference>
<evidence type="ECO:0000256" key="1">
    <source>
        <dbReference type="ARBA" id="ARBA00008987"/>
    </source>
</evidence>
<proteinExistence type="inferred from homology"/>
<evidence type="ECO:0000256" key="6">
    <source>
        <dbReference type="ARBA" id="ARBA00023284"/>
    </source>
</evidence>
<dbReference type="Proteomes" id="UP000327194">
    <property type="component" value="Chromosome"/>
</dbReference>
<comment type="similarity">
    <text evidence="1 8">Belongs to the thioredoxin family.</text>
</comment>
<feature type="disulfide bond" description="Redox-active" evidence="10">
    <location>
        <begin position="28"/>
        <end position="31"/>
    </location>
</feature>
<feature type="site" description="Deprotonates C-terminal active site Cys" evidence="9">
    <location>
        <position position="22"/>
    </location>
</feature>
<dbReference type="PANTHER" id="PTHR45663:SF11">
    <property type="entry name" value="GEO12009P1"/>
    <property type="match status" value="1"/>
</dbReference>
<dbReference type="SUPFAM" id="SSF52833">
    <property type="entry name" value="Thioredoxin-like"/>
    <property type="match status" value="1"/>
</dbReference>
<dbReference type="OrthoDB" id="9790390at2"/>
<feature type="domain" description="Thioredoxin" evidence="11">
    <location>
        <begin position="1"/>
        <end position="106"/>
    </location>
</feature>
<dbReference type="PATRIC" id="fig|1614.10.peg.297"/>
<reference evidence="12 14" key="1">
    <citation type="submission" date="2014-06" db="EMBL/GenBank/DDBJ databases">
        <title>Functional and comparative genomic analyses of the Drosophila gut microbiota identify candidate symbiosis factors.</title>
        <authorList>
            <person name="Newell P.D."/>
            <person name="Chaston J.M."/>
            <person name="Douglas A.E."/>
        </authorList>
    </citation>
    <scope>NUCLEOTIDE SEQUENCE [LARGE SCALE GENOMIC DNA]</scope>
    <source>
        <strain evidence="12 14">DmCS_002</strain>
    </source>
</reference>
<evidence type="ECO:0000256" key="2">
    <source>
        <dbReference type="ARBA" id="ARBA00020570"/>
    </source>
</evidence>
<dbReference type="FunFam" id="3.40.30.10:FF:000001">
    <property type="entry name" value="Thioredoxin"/>
    <property type="match status" value="1"/>
</dbReference>
<evidence type="ECO:0000256" key="9">
    <source>
        <dbReference type="PIRSR" id="PIRSR000077-1"/>
    </source>
</evidence>
<name>A0A0C1PNM9_9LACO</name>
<organism evidence="12 14">
    <name type="scientific">Fructilactobacillus fructivorans</name>
    <dbReference type="NCBI Taxonomy" id="1614"/>
    <lineage>
        <taxon>Bacteria</taxon>
        <taxon>Bacillati</taxon>
        <taxon>Bacillota</taxon>
        <taxon>Bacilli</taxon>
        <taxon>Lactobacillales</taxon>
        <taxon>Lactobacillaceae</taxon>
        <taxon>Fructilactobacillus</taxon>
    </lineage>
</organism>
<dbReference type="GO" id="GO:0005829">
    <property type="term" value="C:cytosol"/>
    <property type="evidence" value="ECO:0007669"/>
    <property type="project" value="TreeGrafter"/>
</dbReference>
<evidence type="ECO:0000313" key="13">
    <source>
        <dbReference type="EMBL" id="QFX92861.1"/>
    </source>
</evidence>
<gene>
    <name evidence="13" type="primary">trxA</name>
    <name evidence="13" type="ORF">LF543_04585</name>
    <name evidence="12" type="ORF">LfDm3_0788</name>
</gene>
<dbReference type="NCBIfam" id="TIGR01068">
    <property type="entry name" value="thioredoxin"/>
    <property type="match status" value="1"/>
</dbReference>
<keyword evidence="5 10" id="KW-1015">Disulfide bond</keyword>
<dbReference type="InterPro" id="IPR036249">
    <property type="entry name" value="Thioredoxin-like_sf"/>
</dbReference>
<evidence type="ECO:0000256" key="8">
    <source>
        <dbReference type="PIRNR" id="PIRNR000077"/>
    </source>
</evidence>
<dbReference type="InterPro" id="IPR013766">
    <property type="entry name" value="Thioredoxin_domain"/>
</dbReference>
<evidence type="ECO:0000313" key="12">
    <source>
        <dbReference type="EMBL" id="KID41546.1"/>
    </source>
</evidence>
<dbReference type="CDD" id="cd02947">
    <property type="entry name" value="TRX_family"/>
    <property type="match status" value="1"/>
</dbReference>
<dbReference type="GO" id="GO:0015035">
    <property type="term" value="F:protein-disulfide reductase activity"/>
    <property type="evidence" value="ECO:0007669"/>
    <property type="project" value="UniProtKB-UniRule"/>
</dbReference>
<evidence type="ECO:0000313" key="15">
    <source>
        <dbReference type="Proteomes" id="UP000327194"/>
    </source>
</evidence>
<dbReference type="KEGG" id="lfv:LF543_04585"/>
<evidence type="ECO:0000256" key="3">
    <source>
        <dbReference type="ARBA" id="ARBA00022448"/>
    </source>
</evidence>
<reference evidence="13 15" key="2">
    <citation type="submission" date="2019-10" db="EMBL/GenBank/DDBJ databases">
        <title>Genome sequencing of Lactobacillus fructivorans.</title>
        <authorList>
            <person name="Kim K."/>
        </authorList>
    </citation>
    <scope>NUCLEOTIDE SEQUENCE [LARGE SCALE GENOMIC DNA]</scope>
    <source>
        <strain evidence="13 15">LF543</strain>
    </source>
</reference>
<keyword evidence="6 10" id="KW-0676">Redox-active center</keyword>
<dbReference type="PROSITE" id="PS00194">
    <property type="entry name" value="THIOREDOXIN_1"/>
    <property type="match status" value="1"/>
</dbReference>
<protein>
    <recommendedName>
        <fullName evidence="2 7">Thioredoxin</fullName>
    </recommendedName>
</protein>
<dbReference type="PRINTS" id="PR00421">
    <property type="entry name" value="THIOREDOXIN"/>
</dbReference>
<evidence type="ECO:0000256" key="5">
    <source>
        <dbReference type="ARBA" id="ARBA00023157"/>
    </source>
</evidence>
<feature type="site" description="Contributes to redox potential value" evidence="9">
    <location>
        <position position="29"/>
    </location>
</feature>
<evidence type="ECO:0000259" key="11">
    <source>
        <dbReference type="PROSITE" id="PS51352"/>
    </source>
</evidence>
<keyword evidence="4" id="KW-0249">Electron transport</keyword>
<dbReference type="GO" id="GO:0045454">
    <property type="term" value="P:cell redox homeostasis"/>
    <property type="evidence" value="ECO:0007669"/>
    <property type="project" value="TreeGrafter"/>
</dbReference>
<keyword evidence="3" id="KW-0813">Transport</keyword>
<dbReference type="STRING" id="1614.IV37_GL000885"/>
<dbReference type="PROSITE" id="PS51352">
    <property type="entry name" value="THIOREDOXIN_2"/>
    <property type="match status" value="1"/>
</dbReference>
<dbReference type="AlphaFoldDB" id="A0A0C1PNM9"/>
<dbReference type="Proteomes" id="UP000031397">
    <property type="component" value="Unassembled WGS sequence"/>
</dbReference>
<feature type="active site" description="Nucleophile" evidence="9">
    <location>
        <position position="31"/>
    </location>
</feature>
<evidence type="ECO:0000313" key="14">
    <source>
        <dbReference type="Proteomes" id="UP000031397"/>
    </source>
</evidence>
<evidence type="ECO:0000256" key="4">
    <source>
        <dbReference type="ARBA" id="ARBA00022982"/>
    </source>
</evidence>
<dbReference type="GeneID" id="74913453"/>
<dbReference type="Gene3D" id="3.40.30.10">
    <property type="entry name" value="Glutaredoxin"/>
    <property type="match status" value="1"/>
</dbReference>
<dbReference type="InterPro" id="IPR005746">
    <property type="entry name" value="Thioredoxin"/>
</dbReference>
<dbReference type="RefSeq" id="WP_010022017.1">
    <property type="nucleotide sequence ID" value="NZ_AZDS01000003.1"/>
</dbReference>
<dbReference type="PANTHER" id="PTHR45663">
    <property type="entry name" value="GEO12009P1"/>
    <property type="match status" value="1"/>
</dbReference>
<dbReference type="EMBL" id="CP045562">
    <property type="protein sequence ID" value="QFX92861.1"/>
    <property type="molecule type" value="Genomic_DNA"/>
</dbReference>
<dbReference type="Pfam" id="PF00085">
    <property type="entry name" value="Thioredoxin"/>
    <property type="match status" value="1"/>
</dbReference>
<feature type="site" description="Contributes to redox potential value" evidence="9">
    <location>
        <position position="30"/>
    </location>
</feature>
<feature type="active site" description="Nucleophile" evidence="9">
    <location>
        <position position="28"/>
    </location>
</feature>
<sequence>MVNETNDANFKEDTADGVSVVDFWAPWCGPCKMQSPVIEDLSEDPEVADKIKFFKMNVDDNPNTSREFGIMSIPTIMVLKDGKVIDQIVGFHSKDQLKKLLSAYTA</sequence>
<accession>A0A0C1PNM9</accession>
<dbReference type="InterPro" id="IPR017937">
    <property type="entry name" value="Thioredoxin_CS"/>
</dbReference>
<dbReference type="EMBL" id="JOJZ01000019">
    <property type="protein sequence ID" value="KID41546.1"/>
    <property type="molecule type" value="Genomic_DNA"/>
</dbReference>